<feature type="transmembrane region" description="Helical" evidence="1">
    <location>
        <begin position="167"/>
        <end position="185"/>
    </location>
</feature>
<keyword evidence="1" id="KW-0812">Transmembrane</keyword>
<feature type="transmembrane region" description="Helical" evidence="1">
    <location>
        <begin position="43"/>
        <end position="59"/>
    </location>
</feature>
<gene>
    <name evidence="2" type="ORF">A6F65_01567</name>
</gene>
<dbReference type="Proteomes" id="UP000092698">
    <property type="component" value="Chromosome"/>
</dbReference>
<dbReference type="RefSeq" id="WP_237164911.1">
    <property type="nucleotide sequence ID" value="NZ_CP016545.1"/>
</dbReference>
<evidence type="ECO:0008006" key="4">
    <source>
        <dbReference type="Google" id="ProtNLM"/>
    </source>
</evidence>
<feature type="transmembrane region" description="Helical" evidence="1">
    <location>
        <begin position="128"/>
        <end position="155"/>
    </location>
</feature>
<dbReference type="GO" id="GO:0005886">
    <property type="term" value="C:plasma membrane"/>
    <property type="evidence" value="ECO:0007669"/>
    <property type="project" value="TreeGrafter"/>
</dbReference>
<dbReference type="EMBL" id="CP016545">
    <property type="protein sequence ID" value="ANU07867.1"/>
    <property type="molecule type" value="Genomic_DNA"/>
</dbReference>
<feature type="transmembrane region" description="Helical" evidence="1">
    <location>
        <begin position="97"/>
        <end position="116"/>
    </location>
</feature>
<feature type="transmembrane region" description="Helical" evidence="1">
    <location>
        <begin position="266"/>
        <end position="288"/>
    </location>
</feature>
<accession>A0A1C7D8V4</accession>
<dbReference type="Gene3D" id="1.20.1530.20">
    <property type="match status" value="1"/>
</dbReference>
<dbReference type="KEGG" id="anh:A6F65_01567"/>
<feature type="transmembrane region" description="Helical" evidence="1">
    <location>
        <begin position="71"/>
        <end position="91"/>
    </location>
</feature>
<dbReference type="PANTHER" id="PTHR18640:SF5">
    <property type="entry name" value="SODIUM_BILE ACID COTRANSPORTER 7"/>
    <property type="match status" value="1"/>
</dbReference>
<dbReference type="AlphaFoldDB" id="A0A1C7D8V4"/>
<name>A0A1C7D8V4_9SPHN</name>
<keyword evidence="1" id="KW-1133">Transmembrane helix</keyword>
<dbReference type="STRING" id="645517.A6F65_01567"/>
<dbReference type="InterPro" id="IPR038770">
    <property type="entry name" value="Na+/solute_symporter_sf"/>
</dbReference>
<reference evidence="2 3" key="1">
    <citation type="submission" date="2016-07" db="EMBL/GenBank/DDBJ databases">
        <title>Complete genome sequence of Altererythrobacter namhicola JCM 16345T, containing esterase-encoding genes.</title>
        <authorList>
            <person name="Cheng H."/>
            <person name="Wu Y.-H."/>
            <person name="Jian S.-L."/>
            <person name="Huo Y.-Y."/>
            <person name="Wang C.-S."/>
            <person name="Xu X.-W."/>
        </authorList>
    </citation>
    <scope>NUCLEOTIDE SEQUENCE [LARGE SCALE GENOMIC DNA]</scope>
    <source>
        <strain evidence="2 3">JCM 16345</strain>
    </source>
</reference>
<dbReference type="PATRIC" id="fig|645517.4.peg.1557"/>
<feature type="transmembrane region" description="Helical" evidence="1">
    <location>
        <begin position="230"/>
        <end position="254"/>
    </location>
</feature>
<evidence type="ECO:0000256" key="1">
    <source>
        <dbReference type="SAM" id="Phobius"/>
    </source>
</evidence>
<evidence type="ECO:0000313" key="3">
    <source>
        <dbReference type="Proteomes" id="UP000092698"/>
    </source>
</evidence>
<dbReference type="PANTHER" id="PTHR18640">
    <property type="entry name" value="SOLUTE CARRIER FAMILY 10 MEMBER 7"/>
    <property type="match status" value="1"/>
</dbReference>
<feature type="transmembrane region" description="Helical" evidence="1">
    <location>
        <begin position="206"/>
        <end position="224"/>
    </location>
</feature>
<sequence length="321" mass="33922">MGMMQQVTRRIDPLMRMLVAAILLASLLPVSEALRPAAQAVSDAAIFLLFLLNGLRLPRGEVLRGLKHRRYIVPVCLFVFAVMGMAGLGAWQAAQAFLPPLVALGFLFLGVLPSTVQSATAYTSLSGGSVAMSVIAAALLNLLAVFVTIPLFTLLAGGQGAGLDFAVLQKVALVLLLPFILGQLLQGRFGAWAQEQRVLVARMDRSAIAIAVYVAFSGAVREGLWERLDLADWAAMGGVVAVLLALGFGGSWALGGALRLERAERISFLFAGAHKSMAMGAPLAAILFDPAQAGMIMLPLLVYHLAQMLVSAPLASRFSQA</sequence>
<protein>
    <recommendedName>
        <fullName evidence="4">Sodium Bile acid symporter family protein</fullName>
    </recommendedName>
</protein>
<keyword evidence="3" id="KW-1185">Reference proteome</keyword>
<proteinExistence type="predicted"/>
<feature type="transmembrane region" description="Helical" evidence="1">
    <location>
        <begin position="294"/>
        <end position="315"/>
    </location>
</feature>
<organism evidence="2 3">
    <name type="scientific">Paraurantiacibacter namhicola</name>
    <dbReference type="NCBI Taxonomy" id="645517"/>
    <lineage>
        <taxon>Bacteria</taxon>
        <taxon>Pseudomonadati</taxon>
        <taxon>Pseudomonadota</taxon>
        <taxon>Alphaproteobacteria</taxon>
        <taxon>Sphingomonadales</taxon>
        <taxon>Erythrobacteraceae</taxon>
        <taxon>Paraurantiacibacter</taxon>
    </lineage>
</organism>
<evidence type="ECO:0000313" key="2">
    <source>
        <dbReference type="EMBL" id="ANU07867.1"/>
    </source>
</evidence>
<dbReference type="Pfam" id="PF13593">
    <property type="entry name" value="SBF_like"/>
    <property type="match status" value="1"/>
</dbReference>
<keyword evidence="1" id="KW-0472">Membrane</keyword>
<dbReference type="InterPro" id="IPR016833">
    <property type="entry name" value="Put_Na-Bile_cotransptr"/>
</dbReference>